<feature type="compositionally biased region" description="Low complexity" evidence="8">
    <location>
        <begin position="138"/>
        <end position="163"/>
    </location>
</feature>
<evidence type="ECO:0000256" key="6">
    <source>
        <dbReference type="ARBA" id="ARBA00022989"/>
    </source>
</evidence>
<comment type="subcellular location">
    <subcellularLocation>
        <location evidence="1">Membrane</location>
        <topology evidence="1">Single-pass membrane protein</topology>
    </subcellularLocation>
</comment>
<name>B6HDS2_PENRW</name>
<dbReference type="HOGENOM" id="CLU_061428_0_0_1"/>
<feature type="compositionally biased region" description="Polar residues" evidence="8">
    <location>
        <begin position="220"/>
        <end position="237"/>
    </location>
</feature>
<dbReference type="OMA" id="TWDLYDN"/>
<dbReference type="AlphaFoldDB" id="B6HDS2"/>
<feature type="region of interest" description="Disordered" evidence="8">
    <location>
        <begin position="138"/>
        <end position="171"/>
    </location>
</feature>
<evidence type="ECO:0000256" key="9">
    <source>
        <dbReference type="SAM" id="Phobius"/>
    </source>
</evidence>
<dbReference type="Pfam" id="PF21314">
    <property type="entry name" value="TM_ErbB1"/>
    <property type="match status" value="1"/>
</dbReference>
<dbReference type="VEuPathDB" id="FungiDB:PCH_Pc20g04460"/>
<dbReference type="InterPro" id="IPR049328">
    <property type="entry name" value="TM_ErbB1"/>
</dbReference>
<dbReference type="GeneID" id="8314543"/>
<gene>
    <name evidence="11" type="ORF">Pc20g04460</name>
    <name evidence="11" type="ORF">PCH_Pc20g04460</name>
</gene>
<feature type="domain" description="Epidermal growth factor receptor-like transmembrane-juxtamembrane segment" evidence="10">
    <location>
        <begin position="177"/>
        <end position="203"/>
    </location>
</feature>
<evidence type="ECO:0000256" key="5">
    <source>
        <dbReference type="ARBA" id="ARBA00022840"/>
    </source>
</evidence>
<evidence type="ECO:0000256" key="7">
    <source>
        <dbReference type="ARBA" id="ARBA00023136"/>
    </source>
</evidence>
<evidence type="ECO:0000256" key="8">
    <source>
        <dbReference type="SAM" id="MobiDB-lite"/>
    </source>
</evidence>
<dbReference type="EMBL" id="AM920435">
    <property type="protein sequence ID" value="CAP85775.1"/>
    <property type="molecule type" value="Genomic_DNA"/>
</dbReference>
<feature type="transmembrane region" description="Helical" evidence="9">
    <location>
        <begin position="175"/>
        <end position="199"/>
    </location>
</feature>
<evidence type="ECO:0000256" key="2">
    <source>
        <dbReference type="ARBA" id="ARBA00022553"/>
    </source>
</evidence>
<dbReference type="Proteomes" id="UP000000724">
    <property type="component" value="Contig Pc00c20"/>
</dbReference>
<dbReference type="GO" id="GO:0016020">
    <property type="term" value="C:membrane"/>
    <property type="evidence" value="ECO:0007669"/>
    <property type="project" value="UniProtKB-SubCell"/>
</dbReference>
<keyword evidence="6 9" id="KW-1133">Transmembrane helix</keyword>
<dbReference type="eggNOG" id="ENOG502S35T">
    <property type="taxonomic scope" value="Eukaryota"/>
</dbReference>
<evidence type="ECO:0000256" key="4">
    <source>
        <dbReference type="ARBA" id="ARBA00022741"/>
    </source>
</evidence>
<dbReference type="BioCyc" id="PCHR:PC20G04460-MONOMER"/>
<dbReference type="GO" id="GO:0071944">
    <property type="term" value="C:cell periphery"/>
    <property type="evidence" value="ECO:0007669"/>
    <property type="project" value="UniProtKB-ARBA"/>
</dbReference>
<accession>B6HDS2</accession>
<evidence type="ECO:0000313" key="12">
    <source>
        <dbReference type="Proteomes" id="UP000000724"/>
    </source>
</evidence>
<evidence type="ECO:0000259" key="10">
    <source>
        <dbReference type="Pfam" id="PF21314"/>
    </source>
</evidence>
<protein>
    <submittedName>
        <fullName evidence="11">Pc20g04460 protein</fullName>
    </submittedName>
</protein>
<dbReference type="PANTHER" id="PTHR15549:SF26">
    <property type="entry name" value="AXIAL BUDDING PATTERN PROTEIN 2-RELATED"/>
    <property type="match status" value="1"/>
</dbReference>
<keyword evidence="4" id="KW-0547">Nucleotide-binding</keyword>
<dbReference type="OrthoDB" id="4779287at2759"/>
<keyword evidence="3 9" id="KW-0812">Transmembrane</keyword>
<keyword evidence="12" id="KW-1185">Reference proteome</keyword>
<dbReference type="GO" id="GO:0005524">
    <property type="term" value="F:ATP binding"/>
    <property type="evidence" value="ECO:0007669"/>
    <property type="project" value="UniProtKB-KW"/>
</dbReference>
<dbReference type="RefSeq" id="XP_002562992.1">
    <property type="nucleotide sequence ID" value="XM_002562946.1"/>
</dbReference>
<keyword evidence="2" id="KW-0597">Phosphoprotein</keyword>
<dbReference type="KEGG" id="pcs:N7525_008881"/>
<proteinExistence type="predicted"/>
<keyword evidence="7 9" id="KW-0472">Membrane</keyword>
<evidence type="ECO:0000313" key="11">
    <source>
        <dbReference type="EMBL" id="CAP85775.1"/>
    </source>
</evidence>
<feature type="region of interest" description="Disordered" evidence="8">
    <location>
        <begin position="207"/>
        <end position="255"/>
    </location>
</feature>
<dbReference type="PANTHER" id="PTHR15549">
    <property type="entry name" value="PAIRED IMMUNOGLOBULIN-LIKE TYPE 2 RECEPTOR"/>
    <property type="match status" value="1"/>
</dbReference>
<keyword evidence="5" id="KW-0067">ATP-binding</keyword>
<sequence>MSDTGGYALRRNGSCLSTETDCGGTTAPFHACCPGNMFCPGRQYNVVCCPSNAGCRDIMSDSCADKKADLYSSNTSDLANEGFCCERDSYAFAMKANSGVGCADGLSDLQTSMDQLMAISSASGTYLRIAFVRSIPTPSSTPSTFVTSSPTTTSTTPSSTTSTGEAKPASSTNTAAIAGGTVGGVAGVAILIALVWFLLRRRNKQRQENGVQDMPPPPTNQTQQHFPQSNSGHQATLSELDAQKQQPVVELPSHQ</sequence>
<evidence type="ECO:0000256" key="1">
    <source>
        <dbReference type="ARBA" id="ARBA00004167"/>
    </source>
</evidence>
<reference evidence="11 12" key="1">
    <citation type="journal article" date="2008" name="Nat. Biotechnol.">
        <title>Genome sequencing and analysis of the filamentous fungus Penicillium chrysogenum.</title>
        <authorList>
            <person name="van den Berg M.A."/>
            <person name="Albang R."/>
            <person name="Albermann K."/>
            <person name="Badger J.H."/>
            <person name="Daran J.-M."/>
            <person name="Driessen A.J.M."/>
            <person name="Garcia-Estrada C."/>
            <person name="Fedorova N.D."/>
            <person name="Harris D.M."/>
            <person name="Heijne W.H.M."/>
            <person name="Joardar V.S."/>
            <person name="Kiel J.A.K.W."/>
            <person name="Kovalchuk A."/>
            <person name="Martin J.F."/>
            <person name="Nierman W.C."/>
            <person name="Nijland J.G."/>
            <person name="Pronk J.T."/>
            <person name="Roubos J.A."/>
            <person name="van der Klei I.J."/>
            <person name="van Peij N.N.M.E."/>
            <person name="Veenhuis M."/>
            <person name="von Doehren H."/>
            <person name="Wagner C."/>
            <person name="Wortman J.R."/>
            <person name="Bovenberg R.A.L."/>
        </authorList>
    </citation>
    <scope>NUCLEOTIDE SEQUENCE [LARGE SCALE GENOMIC DNA]</scope>
    <source>
        <strain evidence="12">ATCC 28089 / DSM 1075 / NRRL 1951 / Wisconsin 54-1255</strain>
    </source>
</reference>
<dbReference type="InterPro" id="IPR051694">
    <property type="entry name" value="Immunoregulatory_rcpt-like"/>
</dbReference>
<organism evidence="11 12">
    <name type="scientific">Penicillium rubens (strain ATCC 28089 / DSM 1075 / NRRL 1951 / Wisconsin 54-1255)</name>
    <name type="common">Penicillium chrysogenum</name>
    <dbReference type="NCBI Taxonomy" id="500485"/>
    <lineage>
        <taxon>Eukaryota</taxon>
        <taxon>Fungi</taxon>
        <taxon>Dikarya</taxon>
        <taxon>Ascomycota</taxon>
        <taxon>Pezizomycotina</taxon>
        <taxon>Eurotiomycetes</taxon>
        <taxon>Eurotiomycetidae</taxon>
        <taxon>Eurotiales</taxon>
        <taxon>Aspergillaceae</taxon>
        <taxon>Penicillium</taxon>
        <taxon>Penicillium chrysogenum species complex</taxon>
    </lineage>
</organism>
<evidence type="ECO:0000256" key="3">
    <source>
        <dbReference type="ARBA" id="ARBA00022692"/>
    </source>
</evidence>